<dbReference type="AlphaFoldDB" id="A0AA43QG83"/>
<feature type="compositionally biased region" description="Acidic residues" evidence="2">
    <location>
        <begin position="155"/>
        <end position="170"/>
    </location>
</feature>
<keyword evidence="1" id="KW-0175">Coiled coil</keyword>
<evidence type="ECO:0000313" key="3">
    <source>
        <dbReference type="EMBL" id="MDI1485965.1"/>
    </source>
</evidence>
<feature type="compositionally biased region" description="Acidic residues" evidence="2">
    <location>
        <begin position="110"/>
        <end position="137"/>
    </location>
</feature>
<evidence type="ECO:0000313" key="4">
    <source>
        <dbReference type="Proteomes" id="UP001161017"/>
    </source>
</evidence>
<dbReference type="PANTHER" id="PTHR36826:SF1">
    <property type="entry name" value="PROTEIN ECM13"/>
    <property type="match status" value="1"/>
</dbReference>
<feature type="coiled-coil region" evidence="1">
    <location>
        <begin position="62"/>
        <end position="89"/>
    </location>
</feature>
<organism evidence="3 4">
    <name type="scientific">Ramalina farinacea</name>
    <dbReference type="NCBI Taxonomy" id="258253"/>
    <lineage>
        <taxon>Eukaryota</taxon>
        <taxon>Fungi</taxon>
        <taxon>Dikarya</taxon>
        <taxon>Ascomycota</taxon>
        <taxon>Pezizomycotina</taxon>
        <taxon>Lecanoromycetes</taxon>
        <taxon>OSLEUM clade</taxon>
        <taxon>Lecanoromycetidae</taxon>
        <taxon>Lecanorales</taxon>
        <taxon>Lecanorineae</taxon>
        <taxon>Ramalinaceae</taxon>
        <taxon>Ramalina</taxon>
    </lineage>
</organism>
<name>A0AA43QG83_9LECA</name>
<keyword evidence="4" id="KW-1185">Reference proteome</keyword>
<feature type="region of interest" description="Disordered" evidence="2">
    <location>
        <begin position="94"/>
        <end position="211"/>
    </location>
</feature>
<protein>
    <submittedName>
        <fullName evidence="3">Uncharacterized protein</fullName>
    </submittedName>
</protein>
<proteinExistence type="predicted"/>
<sequence length="248" mass="27909">MSGLRFSMIPTSQPTYTTRTIISSPPEKKQKMSLTQTYMLAHQARGKLSKEASRADHNLRRLVGHANMLDNLMLDLANAEQEQESWFNQTVKNASKATEEPKHIQWADAIPEETIEEDEESDSDSDSEDGDYDIEEEAPVRMVAKAPTTAVTEVAVEDEDEEMEDDDDYEVGLALTRTSSAHPPELMLEESDEESEDEPMPPSPPSTTMTFNTLSQKQRQAIATTSFYQPEQTIEPFEEQMQPAIAAY</sequence>
<feature type="compositionally biased region" description="Acidic residues" evidence="2">
    <location>
        <begin position="187"/>
        <end position="199"/>
    </location>
</feature>
<reference evidence="3" key="1">
    <citation type="journal article" date="2023" name="Genome Biol. Evol.">
        <title>First Whole Genome Sequence and Flow Cytometry Genome Size Data for the Lichen-Forming Fungus Ramalina farinacea (Ascomycota).</title>
        <authorList>
            <person name="Llewellyn T."/>
            <person name="Mian S."/>
            <person name="Hill R."/>
            <person name="Leitch I.J."/>
            <person name="Gaya E."/>
        </authorList>
    </citation>
    <scope>NUCLEOTIDE SEQUENCE</scope>
    <source>
        <strain evidence="3">LIQ254RAFAR</strain>
    </source>
</reference>
<accession>A0AA43QG83</accession>
<dbReference type="Proteomes" id="UP001161017">
    <property type="component" value="Unassembled WGS sequence"/>
</dbReference>
<gene>
    <name evidence="3" type="ORF">OHK93_004154</name>
</gene>
<comment type="caution">
    <text evidence="3">The sequence shown here is derived from an EMBL/GenBank/DDBJ whole genome shotgun (WGS) entry which is preliminary data.</text>
</comment>
<evidence type="ECO:0000256" key="1">
    <source>
        <dbReference type="SAM" id="Coils"/>
    </source>
</evidence>
<dbReference type="PANTHER" id="PTHR36826">
    <property type="entry name" value="PROTEIN ECM13"/>
    <property type="match status" value="1"/>
</dbReference>
<dbReference type="EMBL" id="JAPUFD010000002">
    <property type="protein sequence ID" value="MDI1485965.1"/>
    <property type="molecule type" value="Genomic_DNA"/>
</dbReference>
<dbReference type="InterPro" id="IPR037738">
    <property type="entry name" value="Ecm13-like"/>
</dbReference>
<evidence type="ECO:0000256" key="2">
    <source>
        <dbReference type="SAM" id="MobiDB-lite"/>
    </source>
</evidence>